<dbReference type="PROSITE" id="PS50850">
    <property type="entry name" value="MFS"/>
    <property type="match status" value="1"/>
</dbReference>
<feature type="transmembrane region" description="Helical" evidence="3">
    <location>
        <begin position="444"/>
        <end position="466"/>
    </location>
</feature>
<gene>
    <name evidence="5" type="ORF">KUTeg_010802</name>
</gene>
<dbReference type="InterPro" id="IPR011701">
    <property type="entry name" value="MFS"/>
</dbReference>
<dbReference type="PANTHER" id="PTHR11360">
    <property type="entry name" value="MONOCARBOXYLATE TRANSPORTER"/>
    <property type="match status" value="1"/>
</dbReference>
<proteinExistence type="predicted"/>
<dbReference type="EMBL" id="JARBDR010000496">
    <property type="protein sequence ID" value="KAJ8311447.1"/>
    <property type="molecule type" value="Genomic_DNA"/>
</dbReference>
<sequence length="505" mass="54904">MSTGIPFQLSILYVELLDEFEASNAETSLVQAVCTGTFFGGGFLSGIIVTRYGTQVAGTISGLIAATGLCLSFLATNIPFLVITLGATTGFGFCLTYVCSSTCVGLHFVGRGKLLAMSFVSFGSGIGAMSFSYILEILIQMYGWRGTLLILGGMTLNFIPAALLCVPVKNKPEPETRNSSLSDMSSTGNNPGSMSNIGFEKEESNSFDERKNINKSNTFIETNHEQMNTNQPISEHRIENKPIRSNEVSYRTNGNEQNTMSLKHDFGVRKNAKSTWKGIKTVLQNRIFLLYLLGMTFSLSAFNSILIFLIDFYQSKGLDRSNSVFVLFILNTVGAGGRFVPGLLKTIPHISITTVSAMCCASGCVSVAVLPFVRSYSQLIIVSCFYGLALGGAVTTGSLGTLKLVGIRYYSTGLGMLLSFCSVGVITAGPISGKLRDISGSYDISLYTTASSLGFASIIFALTSLLKTRSRKGREEIRMDIMVNRRMSRRRSSVLPWRRSLEFVY</sequence>
<dbReference type="PANTHER" id="PTHR11360:SF284">
    <property type="entry name" value="EG:103B4.3 PROTEIN-RELATED"/>
    <property type="match status" value="1"/>
</dbReference>
<reference evidence="5 6" key="1">
    <citation type="submission" date="2022-12" db="EMBL/GenBank/DDBJ databases">
        <title>Chromosome-level genome of Tegillarca granosa.</title>
        <authorList>
            <person name="Kim J."/>
        </authorList>
    </citation>
    <scope>NUCLEOTIDE SEQUENCE [LARGE SCALE GENOMIC DNA]</scope>
    <source>
        <strain evidence="5">Teg-2019</strain>
        <tissue evidence="5">Adductor muscle</tissue>
    </source>
</reference>
<evidence type="ECO:0000256" key="3">
    <source>
        <dbReference type="SAM" id="Phobius"/>
    </source>
</evidence>
<feature type="transmembrane region" description="Helical" evidence="3">
    <location>
        <begin position="29"/>
        <end position="49"/>
    </location>
</feature>
<evidence type="ECO:0000313" key="5">
    <source>
        <dbReference type="EMBL" id="KAJ8311447.1"/>
    </source>
</evidence>
<dbReference type="Pfam" id="PF07690">
    <property type="entry name" value="MFS_1"/>
    <property type="match status" value="1"/>
</dbReference>
<keyword evidence="6" id="KW-1185">Reference proteome</keyword>
<feature type="transmembrane region" description="Helical" evidence="3">
    <location>
        <begin position="114"/>
        <end position="135"/>
    </location>
</feature>
<evidence type="ECO:0000259" key="4">
    <source>
        <dbReference type="PROSITE" id="PS50850"/>
    </source>
</evidence>
<keyword evidence="3" id="KW-0812">Transmembrane</keyword>
<accession>A0ABQ9F580</accession>
<dbReference type="InterPro" id="IPR050327">
    <property type="entry name" value="Proton-linked_MCT"/>
</dbReference>
<feature type="transmembrane region" description="Helical" evidence="3">
    <location>
        <begin position="379"/>
        <end position="402"/>
    </location>
</feature>
<feature type="compositionally biased region" description="Polar residues" evidence="2">
    <location>
        <begin position="177"/>
        <end position="196"/>
    </location>
</feature>
<comment type="caution">
    <text evidence="5">The sequence shown here is derived from an EMBL/GenBank/DDBJ whole genome shotgun (WGS) entry which is preliminary data.</text>
</comment>
<feature type="region of interest" description="Disordered" evidence="2">
    <location>
        <begin position="172"/>
        <end position="197"/>
    </location>
</feature>
<dbReference type="SUPFAM" id="SSF103473">
    <property type="entry name" value="MFS general substrate transporter"/>
    <property type="match status" value="1"/>
</dbReference>
<feature type="transmembrane region" description="Helical" evidence="3">
    <location>
        <begin position="287"/>
        <end position="310"/>
    </location>
</feature>
<feature type="transmembrane region" description="Helical" evidence="3">
    <location>
        <begin position="414"/>
        <end position="432"/>
    </location>
</feature>
<dbReference type="Proteomes" id="UP001217089">
    <property type="component" value="Unassembled WGS sequence"/>
</dbReference>
<feature type="transmembrane region" description="Helical" evidence="3">
    <location>
        <begin position="56"/>
        <end position="75"/>
    </location>
</feature>
<feature type="transmembrane region" description="Helical" evidence="3">
    <location>
        <begin position="352"/>
        <end position="373"/>
    </location>
</feature>
<dbReference type="InterPro" id="IPR036259">
    <property type="entry name" value="MFS_trans_sf"/>
</dbReference>
<evidence type="ECO:0000256" key="2">
    <source>
        <dbReference type="SAM" id="MobiDB-lite"/>
    </source>
</evidence>
<dbReference type="InterPro" id="IPR020846">
    <property type="entry name" value="MFS_dom"/>
</dbReference>
<organism evidence="5 6">
    <name type="scientific">Tegillarca granosa</name>
    <name type="common">Malaysian cockle</name>
    <name type="synonym">Anadara granosa</name>
    <dbReference type="NCBI Taxonomy" id="220873"/>
    <lineage>
        <taxon>Eukaryota</taxon>
        <taxon>Metazoa</taxon>
        <taxon>Spiralia</taxon>
        <taxon>Lophotrochozoa</taxon>
        <taxon>Mollusca</taxon>
        <taxon>Bivalvia</taxon>
        <taxon>Autobranchia</taxon>
        <taxon>Pteriomorphia</taxon>
        <taxon>Arcoida</taxon>
        <taxon>Arcoidea</taxon>
        <taxon>Arcidae</taxon>
        <taxon>Tegillarca</taxon>
    </lineage>
</organism>
<evidence type="ECO:0000313" key="6">
    <source>
        <dbReference type="Proteomes" id="UP001217089"/>
    </source>
</evidence>
<feature type="transmembrane region" description="Helical" evidence="3">
    <location>
        <begin position="147"/>
        <end position="168"/>
    </location>
</feature>
<keyword evidence="3" id="KW-0472">Membrane</keyword>
<dbReference type="Gene3D" id="1.20.1250.20">
    <property type="entry name" value="MFS general substrate transporter like domains"/>
    <property type="match status" value="2"/>
</dbReference>
<feature type="transmembrane region" description="Helical" evidence="3">
    <location>
        <begin position="322"/>
        <end position="340"/>
    </location>
</feature>
<feature type="transmembrane region" description="Helical" evidence="3">
    <location>
        <begin position="81"/>
        <end position="107"/>
    </location>
</feature>
<comment type="subcellular location">
    <subcellularLocation>
        <location evidence="1">Membrane</location>
        <topology evidence="1">Multi-pass membrane protein</topology>
    </subcellularLocation>
</comment>
<evidence type="ECO:0000256" key="1">
    <source>
        <dbReference type="ARBA" id="ARBA00004141"/>
    </source>
</evidence>
<feature type="domain" description="Major facilitator superfamily (MFS) profile" evidence="4">
    <location>
        <begin position="1"/>
        <end position="469"/>
    </location>
</feature>
<name>A0ABQ9F580_TEGGR</name>
<protein>
    <recommendedName>
        <fullName evidence="4">Major facilitator superfamily (MFS) profile domain-containing protein</fullName>
    </recommendedName>
</protein>
<keyword evidence="3" id="KW-1133">Transmembrane helix</keyword>